<protein>
    <submittedName>
        <fullName evidence="1">Uncharacterized protein</fullName>
    </submittedName>
</protein>
<dbReference type="EMBL" id="BAABKQ010000001">
    <property type="protein sequence ID" value="GAA4805269.1"/>
    <property type="molecule type" value="Genomic_DNA"/>
</dbReference>
<reference evidence="2" key="1">
    <citation type="journal article" date="2019" name="Int. J. Syst. Evol. Microbiol.">
        <title>The Global Catalogue of Microorganisms (GCM) 10K type strain sequencing project: providing services to taxonomists for standard genome sequencing and annotation.</title>
        <authorList>
            <consortium name="The Broad Institute Genomics Platform"/>
            <consortium name="The Broad Institute Genome Sequencing Center for Infectious Disease"/>
            <person name="Wu L."/>
            <person name="Ma J."/>
        </authorList>
    </citation>
    <scope>NUCLEOTIDE SEQUENCE [LARGE SCALE GENOMIC DNA]</scope>
    <source>
        <strain evidence="2">JCM 18542</strain>
    </source>
</reference>
<comment type="caution">
    <text evidence="1">The sequence shown here is derived from an EMBL/GenBank/DDBJ whole genome shotgun (WGS) entry which is preliminary data.</text>
</comment>
<dbReference type="Proteomes" id="UP001500839">
    <property type="component" value="Unassembled WGS sequence"/>
</dbReference>
<keyword evidence="2" id="KW-1185">Reference proteome</keyword>
<sequence length="121" mass="12711">MPAVATPVSIASENAIAANPRSRARTRRRNRGSALVIGLNLFLWAASENFGNAPGSPHCCVSTFQSVTARGHPPASSVKVKRPDLAMQLAVRTAAGARTSVTALAWILLCIDRSSQSVTCP</sequence>
<evidence type="ECO:0000313" key="1">
    <source>
        <dbReference type="EMBL" id="GAA4805269.1"/>
    </source>
</evidence>
<proteinExistence type="predicted"/>
<accession>A0ABP9C6F1</accession>
<evidence type="ECO:0000313" key="2">
    <source>
        <dbReference type="Proteomes" id="UP001500839"/>
    </source>
</evidence>
<name>A0ABP9C6F1_9ACTN</name>
<organism evidence="1 2">
    <name type="scientific">Tomitella cavernea</name>
    <dbReference type="NCBI Taxonomy" id="1387982"/>
    <lineage>
        <taxon>Bacteria</taxon>
        <taxon>Bacillati</taxon>
        <taxon>Actinomycetota</taxon>
        <taxon>Actinomycetes</taxon>
        <taxon>Mycobacteriales</taxon>
        <taxon>Tomitella</taxon>
    </lineage>
</organism>
<gene>
    <name evidence="1" type="ORF">GCM10023353_05020</name>
</gene>